<proteinExistence type="inferred from homology"/>
<protein>
    <submittedName>
        <fullName evidence="4">Extracellular solute-binding protein</fullName>
    </submittedName>
</protein>
<dbReference type="InterPro" id="IPR006059">
    <property type="entry name" value="SBP"/>
</dbReference>
<evidence type="ECO:0000313" key="4">
    <source>
        <dbReference type="EMBL" id="MBD8878732.1"/>
    </source>
</evidence>
<dbReference type="PANTHER" id="PTHR43649:SF12">
    <property type="entry name" value="DIACETYLCHITOBIOSE BINDING PROTEIN DASA"/>
    <property type="match status" value="1"/>
</dbReference>
<sequence length="442" mass="47675">MTAITHLHKRGPNRAYVSNILRGFKDMKSMFYAAALTLVATAASAEQTEIRVHYAIPTIWAETQDKLAAAFMEQHPDIKITLDGPAEGYADGVQRLLREAVAGTAPDVAYVGLNRWRILEDRGLTQPLDGFIGDKAAEMGYTPALLSLGSYEGKQHALGTSASTMVMYVNPNLVEQAGGSMDDFPSTFDGVIELAAKIDALGDNVDGVWIGRHDWRFQSLLGAHGGRPMTEDESDITFDSEEGMKAAGLYQRFVKEAGMKPYGQNEARQALPAGTLGIMFESSSLQKRFEEGAGDAFELTVNPTPIVATDMEKVYFPTGGSAITLLTDDAEKQKAAWEYIKYVTSPEGQKIIVENTGYAPANAKVIEDKTYLGAFYEASPNSLAAHTQVANHAGPWYAYPGAEGVAATDLIAAALVEVAEGADTESTVKDLAETLRIQLGMK</sequence>
<dbReference type="EMBL" id="JACYXJ010000008">
    <property type="protein sequence ID" value="MBD8878732.1"/>
    <property type="molecule type" value="Genomic_DNA"/>
</dbReference>
<comment type="caution">
    <text evidence="4">The sequence shown here is derived from an EMBL/GenBank/DDBJ whole genome shotgun (WGS) entry which is preliminary data.</text>
</comment>
<evidence type="ECO:0000313" key="5">
    <source>
        <dbReference type="Proteomes" id="UP000615687"/>
    </source>
</evidence>
<comment type="subcellular location">
    <subcellularLocation>
        <location evidence="1">Periplasm</location>
    </subcellularLocation>
</comment>
<name>A0ABR9CFU3_9HYPH</name>
<keyword evidence="5" id="KW-1185">Reference proteome</keyword>
<evidence type="ECO:0000256" key="2">
    <source>
        <dbReference type="ARBA" id="ARBA00008520"/>
    </source>
</evidence>
<reference evidence="4 5" key="1">
    <citation type="submission" date="2020-09" db="EMBL/GenBank/DDBJ databases">
        <title>The genome sequence of type strain Labrenzia polysiphoniae KACC 19711.</title>
        <authorList>
            <person name="Liu Y."/>
        </authorList>
    </citation>
    <scope>NUCLEOTIDE SEQUENCE [LARGE SCALE GENOMIC DNA]</scope>
    <source>
        <strain evidence="4 5">KACC 19711</strain>
    </source>
</reference>
<dbReference type="RefSeq" id="WP_192111155.1">
    <property type="nucleotide sequence ID" value="NZ_JACYXJ010000008.1"/>
</dbReference>
<evidence type="ECO:0000256" key="3">
    <source>
        <dbReference type="ARBA" id="ARBA00022764"/>
    </source>
</evidence>
<organism evidence="4 5">
    <name type="scientific">Roseibium polysiphoniae</name>
    <dbReference type="NCBI Taxonomy" id="2571221"/>
    <lineage>
        <taxon>Bacteria</taxon>
        <taxon>Pseudomonadati</taxon>
        <taxon>Pseudomonadota</taxon>
        <taxon>Alphaproteobacteria</taxon>
        <taxon>Hyphomicrobiales</taxon>
        <taxon>Stappiaceae</taxon>
        <taxon>Roseibium</taxon>
    </lineage>
</organism>
<evidence type="ECO:0000256" key="1">
    <source>
        <dbReference type="ARBA" id="ARBA00004418"/>
    </source>
</evidence>
<accession>A0ABR9CFU3</accession>
<dbReference type="Gene3D" id="3.40.190.10">
    <property type="entry name" value="Periplasmic binding protein-like II"/>
    <property type="match status" value="1"/>
</dbReference>
<dbReference type="Pfam" id="PF01547">
    <property type="entry name" value="SBP_bac_1"/>
    <property type="match status" value="1"/>
</dbReference>
<comment type="similarity">
    <text evidence="2">Belongs to the bacterial solute-binding protein 1 family.</text>
</comment>
<gene>
    <name evidence="4" type="ORF">IG617_20745</name>
</gene>
<dbReference type="PANTHER" id="PTHR43649">
    <property type="entry name" value="ARABINOSE-BINDING PROTEIN-RELATED"/>
    <property type="match status" value="1"/>
</dbReference>
<dbReference type="InterPro" id="IPR050490">
    <property type="entry name" value="Bact_solute-bd_prot1"/>
</dbReference>
<dbReference type="Proteomes" id="UP000615687">
    <property type="component" value="Unassembled WGS sequence"/>
</dbReference>
<keyword evidence="3" id="KW-0574">Periplasm</keyword>
<dbReference type="SUPFAM" id="SSF53850">
    <property type="entry name" value="Periplasmic binding protein-like II"/>
    <property type="match status" value="1"/>
</dbReference>